<evidence type="ECO:0000313" key="3">
    <source>
        <dbReference type="Proteomes" id="UP001161757"/>
    </source>
</evidence>
<organism evidence="2 3">
    <name type="scientific">Exophiala dermatitidis</name>
    <name type="common">Black yeast-like fungus</name>
    <name type="synonym">Wangiella dermatitidis</name>
    <dbReference type="NCBI Taxonomy" id="5970"/>
    <lineage>
        <taxon>Eukaryota</taxon>
        <taxon>Fungi</taxon>
        <taxon>Dikarya</taxon>
        <taxon>Ascomycota</taxon>
        <taxon>Pezizomycotina</taxon>
        <taxon>Eurotiomycetes</taxon>
        <taxon>Chaetothyriomycetidae</taxon>
        <taxon>Chaetothyriales</taxon>
        <taxon>Herpotrichiellaceae</taxon>
        <taxon>Exophiala</taxon>
    </lineage>
</organism>
<dbReference type="AlphaFoldDB" id="A0AAN6IX99"/>
<protein>
    <submittedName>
        <fullName evidence="2">Uncharacterized protein</fullName>
    </submittedName>
</protein>
<gene>
    <name evidence="2" type="ORF">HRR80_001396</name>
</gene>
<feature type="region of interest" description="Disordered" evidence="1">
    <location>
        <begin position="106"/>
        <end position="127"/>
    </location>
</feature>
<comment type="caution">
    <text evidence="2">The sequence shown here is derived from an EMBL/GenBank/DDBJ whole genome shotgun (WGS) entry which is preliminary data.</text>
</comment>
<dbReference type="EMBL" id="JAJGCB010000002">
    <property type="protein sequence ID" value="KAJ8994694.1"/>
    <property type="molecule type" value="Genomic_DNA"/>
</dbReference>
<evidence type="ECO:0000256" key="1">
    <source>
        <dbReference type="SAM" id="MobiDB-lite"/>
    </source>
</evidence>
<name>A0AAN6IX99_EXODE</name>
<sequence length="427" mass="48789">MWRKPYTSIQEVFECSGKSATSPKPEHVSVIFWEDDEPADVAWTFPIRDGEDVLNTLTRYVGTMRRDAGDEYTDAFQRFVAGLVVKRLSLDQYEKILRNAVCGKSNDTHSEYPKRNPKTAVDSTKRLPGKARDEEIKLCFREGQSPLDLAIYLDRTPEFVLREANRLLGEQELKHQMRCNKKGPWSDGETQWLISQRNEGLPLKKMARLLRRTKPNVEKELRQLGAEILETTVVEGPQEVPFWLRERLFIARLFEIWKGLLESDMTPTWREALAEKSAERWLNHISEGIPKDVKKVLGGVQPPTYDELERLSPVDSTDAGVYARLVTSRYPVQTASDRYLYVGSASKEGSGLTGRVSQHIKKNPRRRLDRNIRTLDLKAPGSFVTLMTKTMKSAEDGHILDVRRTVVLAEAILTIWLGALQSPCLHL</sequence>
<accession>A0AAN6IX99</accession>
<proteinExistence type="predicted"/>
<dbReference type="Proteomes" id="UP001161757">
    <property type="component" value="Unassembled WGS sequence"/>
</dbReference>
<evidence type="ECO:0000313" key="2">
    <source>
        <dbReference type="EMBL" id="KAJ8994694.1"/>
    </source>
</evidence>
<reference evidence="2" key="1">
    <citation type="submission" date="2023-01" db="EMBL/GenBank/DDBJ databases">
        <title>Exophiala dermititidis isolated from Cystic Fibrosis Patient.</title>
        <authorList>
            <person name="Kurbessoian T."/>
            <person name="Crocker A."/>
            <person name="Murante D."/>
            <person name="Hogan D.A."/>
            <person name="Stajich J.E."/>
        </authorList>
    </citation>
    <scope>NUCLEOTIDE SEQUENCE</scope>
    <source>
        <strain evidence="2">Ex8</strain>
    </source>
</reference>